<dbReference type="PANTHER" id="PTHR43267:SF3">
    <property type="entry name" value="THIF PROTEIN"/>
    <property type="match status" value="1"/>
</dbReference>
<dbReference type="EMBL" id="LBPN01000002">
    <property type="protein sequence ID" value="KKP59866.1"/>
    <property type="molecule type" value="Genomic_DNA"/>
</dbReference>
<name>A0A0G0B817_9BACT</name>
<dbReference type="Proteomes" id="UP000034176">
    <property type="component" value="Unassembled WGS sequence"/>
</dbReference>
<proteinExistence type="predicted"/>
<dbReference type="AlphaFoldDB" id="A0A0G0B817"/>
<comment type="caution">
    <text evidence="2">The sequence shown here is derived from an EMBL/GenBank/DDBJ whole genome shotgun (WGS) entry which is preliminary data.</text>
</comment>
<dbReference type="InterPro" id="IPR000594">
    <property type="entry name" value="ThiF_NAD_FAD-bd"/>
</dbReference>
<dbReference type="GO" id="GO:0061504">
    <property type="term" value="P:cyclic threonylcarbamoyladenosine biosynthetic process"/>
    <property type="evidence" value="ECO:0007669"/>
    <property type="project" value="TreeGrafter"/>
</dbReference>
<dbReference type="STRING" id="1618434.UR52_C0002G0094"/>
<dbReference type="InterPro" id="IPR045886">
    <property type="entry name" value="ThiF/MoeB/HesA"/>
</dbReference>
<accession>A0A0G0B817</accession>
<reference evidence="2 3" key="1">
    <citation type="journal article" date="2015" name="Nature">
        <title>rRNA introns, odd ribosomes, and small enigmatic genomes across a large radiation of phyla.</title>
        <authorList>
            <person name="Brown C.T."/>
            <person name="Hug L.A."/>
            <person name="Thomas B.C."/>
            <person name="Sharon I."/>
            <person name="Castelle C.J."/>
            <person name="Singh A."/>
            <person name="Wilkins M.J."/>
            <person name="Williams K.H."/>
            <person name="Banfield J.F."/>
        </authorList>
    </citation>
    <scope>NUCLEOTIDE SEQUENCE [LARGE SCALE GENOMIC DNA]</scope>
</reference>
<evidence type="ECO:0000313" key="2">
    <source>
        <dbReference type="EMBL" id="KKP59866.1"/>
    </source>
</evidence>
<dbReference type="SUPFAM" id="SSF69572">
    <property type="entry name" value="Activating enzymes of the ubiquitin-like proteins"/>
    <property type="match status" value="1"/>
</dbReference>
<dbReference type="PANTHER" id="PTHR43267">
    <property type="entry name" value="TRNA THREONYLCARBAMOYLADENOSINE DEHYDRATASE"/>
    <property type="match status" value="1"/>
</dbReference>
<protein>
    <submittedName>
        <fullName evidence="2">UBA/THIF-type NAD/FAD binding protein</fullName>
    </submittedName>
</protein>
<dbReference type="Gene3D" id="3.40.50.720">
    <property type="entry name" value="NAD(P)-binding Rossmann-like Domain"/>
    <property type="match status" value="1"/>
</dbReference>
<dbReference type="GO" id="GO:0061503">
    <property type="term" value="F:tRNA threonylcarbamoyladenosine dehydratase"/>
    <property type="evidence" value="ECO:0007669"/>
    <property type="project" value="TreeGrafter"/>
</dbReference>
<dbReference type="Pfam" id="PF00899">
    <property type="entry name" value="ThiF"/>
    <property type="match status" value="1"/>
</dbReference>
<dbReference type="InterPro" id="IPR035985">
    <property type="entry name" value="Ubiquitin-activating_enz"/>
</dbReference>
<organism evidence="2 3">
    <name type="scientific">Candidatus Gottesmanbacteria bacterium GW2011_GWA1_34_13</name>
    <dbReference type="NCBI Taxonomy" id="1618434"/>
    <lineage>
        <taxon>Bacteria</taxon>
        <taxon>Candidatus Gottesmaniibacteriota</taxon>
    </lineage>
</organism>
<sequence length="340" mass="38141">MTNLLIKRLQNQKQQLLEELWDVAAFDDTSYDTFAQTIETHFSNTDTQLPLPNLCFELSTVRNRNLITAAEQRKLKKTVVGFLGLSVGSHSALTWMMESRADTIKIADPDNLDAVNLNRLRFSWGDIGKTKVDVVKTYIAQINPFVNIVGTTNVSAESMITLFDTSPKIKLVVDAIDSMKGKILLRKLARQRHLPLISAADIGDNVMLDIERYDLDPQPELFLGRLPGIDQVNIDELSTIEKKKLIIKLVGFKNNSERMLNSLLNIGKSVSTWPQLGATATIAGGIVATSIKKIILGEKVKSGRYYLLLDNLLVSDINLEDNKKRCDKIIKKIKYELSIK</sequence>
<dbReference type="GO" id="GO:0008641">
    <property type="term" value="F:ubiquitin-like modifier activating enzyme activity"/>
    <property type="evidence" value="ECO:0007669"/>
    <property type="project" value="InterPro"/>
</dbReference>
<feature type="domain" description="THIF-type NAD/FAD binding fold" evidence="1">
    <location>
        <begin position="62"/>
        <end position="319"/>
    </location>
</feature>
<evidence type="ECO:0000259" key="1">
    <source>
        <dbReference type="Pfam" id="PF00899"/>
    </source>
</evidence>
<evidence type="ECO:0000313" key="3">
    <source>
        <dbReference type="Proteomes" id="UP000034176"/>
    </source>
</evidence>
<gene>
    <name evidence="2" type="ORF">UR52_C0002G0094</name>
</gene>